<evidence type="ECO:0000256" key="3">
    <source>
        <dbReference type="ARBA" id="ARBA00022692"/>
    </source>
</evidence>
<evidence type="ECO:0000256" key="2">
    <source>
        <dbReference type="ARBA" id="ARBA00007511"/>
    </source>
</evidence>
<evidence type="ECO:0000256" key="4">
    <source>
        <dbReference type="ARBA" id="ARBA00022989"/>
    </source>
</evidence>
<dbReference type="PANTHER" id="PTHR30238:SF4">
    <property type="entry name" value="SLL1022 PROTEIN"/>
    <property type="match status" value="1"/>
</dbReference>
<feature type="transmembrane region" description="Helical" evidence="6">
    <location>
        <begin position="12"/>
        <end position="34"/>
    </location>
</feature>
<keyword evidence="4 6" id="KW-1133">Transmembrane helix</keyword>
<comment type="similarity">
    <text evidence="2">Belongs to the TerC family.</text>
</comment>
<dbReference type="EMBL" id="FWFR01000001">
    <property type="protein sequence ID" value="SLN34554.1"/>
    <property type="molecule type" value="Genomic_DNA"/>
</dbReference>
<evidence type="ECO:0000256" key="1">
    <source>
        <dbReference type="ARBA" id="ARBA00004141"/>
    </source>
</evidence>
<dbReference type="PANTHER" id="PTHR30238">
    <property type="entry name" value="MEMBRANE BOUND PREDICTED REDOX MODULATOR"/>
    <property type="match status" value="1"/>
</dbReference>
<protein>
    <submittedName>
        <fullName evidence="7">Integral membrane protein TerC family protein</fullName>
    </submittedName>
</protein>
<organism evidence="7 8">
    <name type="scientific">Oceanibacterium hippocampi</name>
    <dbReference type="NCBI Taxonomy" id="745714"/>
    <lineage>
        <taxon>Bacteria</taxon>
        <taxon>Pseudomonadati</taxon>
        <taxon>Pseudomonadota</taxon>
        <taxon>Alphaproteobacteria</taxon>
        <taxon>Sneathiellales</taxon>
        <taxon>Sneathiellaceae</taxon>
        <taxon>Oceanibacterium</taxon>
    </lineage>
</organism>
<dbReference type="InParanoid" id="A0A1Y5S9Q2"/>
<feature type="transmembrane region" description="Helical" evidence="6">
    <location>
        <begin position="154"/>
        <end position="175"/>
    </location>
</feature>
<dbReference type="AlphaFoldDB" id="A0A1Y5S9Q2"/>
<reference evidence="7 8" key="1">
    <citation type="submission" date="2017-03" db="EMBL/GenBank/DDBJ databases">
        <authorList>
            <person name="Afonso C.L."/>
            <person name="Miller P.J."/>
            <person name="Scott M.A."/>
            <person name="Spackman E."/>
            <person name="Goraichik I."/>
            <person name="Dimitrov K.M."/>
            <person name="Suarez D.L."/>
            <person name="Swayne D.E."/>
        </authorList>
    </citation>
    <scope>NUCLEOTIDE SEQUENCE [LARGE SCALE GENOMIC DNA]</scope>
    <source>
        <strain evidence="7 8">CECT 7691</strain>
    </source>
</reference>
<feature type="transmembrane region" description="Helical" evidence="6">
    <location>
        <begin position="187"/>
        <end position="207"/>
    </location>
</feature>
<evidence type="ECO:0000313" key="7">
    <source>
        <dbReference type="EMBL" id="SLN34554.1"/>
    </source>
</evidence>
<dbReference type="Proteomes" id="UP000193200">
    <property type="component" value="Unassembled WGS sequence"/>
</dbReference>
<evidence type="ECO:0000313" key="8">
    <source>
        <dbReference type="Proteomes" id="UP000193200"/>
    </source>
</evidence>
<dbReference type="Pfam" id="PF03741">
    <property type="entry name" value="TerC"/>
    <property type="match status" value="1"/>
</dbReference>
<feature type="transmembrane region" description="Helical" evidence="6">
    <location>
        <begin position="55"/>
        <end position="78"/>
    </location>
</feature>
<keyword evidence="3 6" id="KW-0812">Transmembrane</keyword>
<gene>
    <name evidence="7" type="ORF">OCH7691_01340</name>
</gene>
<accession>A0A1Y5S9Q2</accession>
<feature type="transmembrane region" description="Helical" evidence="6">
    <location>
        <begin position="213"/>
        <end position="231"/>
    </location>
</feature>
<keyword evidence="5 6" id="KW-0472">Membrane</keyword>
<sequence length="243" mass="26214">MEWLSDPAIWASLATLTVLEIVLGIDNLVFLSIITQRLPAASRARAQRIGLMGALFMRLALLGAISWIAGLTTTLITIGDFPVSWRDVILGGGGLFLLAKATSEIHNTVEGEESHDEKKNGHAGFAAAIAQIMLLDLVFSLDSVITAVGMTDNLPVMMAAVIIAVLVMLFAAAPVGEFIRRHPTTKMLALSFLLLVGVALIADGLHFHIPRGYLYFAIFFSMLVEVLNLLAARRRPKKPAIGD</sequence>
<name>A0A1Y5S9Q2_9PROT</name>
<evidence type="ECO:0000256" key="6">
    <source>
        <dbReference type="SAM" id="Phobius"/>
    </source>
</evidence>
<keyword evidence="8" id="KW-1185">Reference proteome</keyword>
<dbReference type="InterPro" id="IPR005496">
    <property type="entry name" value="Integral_membrane_TerC"/>
</dbReference>
<dbReference type="GO" id="GO:0016020">
    <property type="term" value="C:membrane"/>
    <property type="evidence" value="ECO:0007669"/>
    <property type="project" value="UniProtKB-SubCell"/>
</dbReference>
<proteinExistence type="inferred from homology"/>
<dbReference type="FunCoup" id="A0A1Y5S9Q2">
    <property type="interactions" value="121"/>
</dbReference>
<comment type="subcellular location">
    <subcellularLocation>
        <location evidence="1">Membrane</location>
        <topology evidence="1">Multi-pass membrane protein</topology>
    </subcellularLocation>
</comment>
<evidence type="ECO:0000256" key="5">
    <source>
        <dbReference type="ARBA" id="ARBA00023136"/>
    </source>
</evidence>